<keyword evidence="2" id="KW-0238">DNA-binding</keyword>
<dbReference type="InterPro" id="IPR029229">
    <property type="entry name" value="Alkyl_sulf_C"/>
</dbReference>
<evidence type="ECO:0000313" key="6">
    <source>
        <dbReference type="Proteomes" id="UP000007564"/>
    </source>
</evidence>
<accession>A0A0C6PCU1</accession>
<keyword evidence="3" id="KW-0804">Transcription</keyword>
<dbReference type="KEGG" id="bbh:BN112_4564"/>
<dbReference type="Gene3D" id="1.10.10.10">
    <property type="entry name" value="Winged helix-like DNA-binding domain superfamily/Winged helix DNA-binding domain"/>
    <property type="match status" value="1"/>
</dbReference>
<dbReference type="SUPFAM" id="SSF55718">
    <property type="entry name" value="SCP-like"/>
    <property type="match status" value="1"/>
</dbReference>
<evidence type="ECO:0000256" key="1">
    <source>
        <dbReference type="ARBA" id="ARBA00023015"/>
    </source>
</evidence>
<dbReference type="Proteomes" id="UP000007564">
    <property type="component" value="Chromosome"/>
</dbReference>
<sequence>MAGKRSYEDGCAGAHALDLVGERWALLVVRELLLGPKRFTDLRKGLPGISPNVLTQRLTELEAVAVLRRRKLDPPAGAWVYELTDWGRELEPVILQLGKWGARSPALPREAGLSVDSLVLSFRAMFDPRAAARLTATYELVLDGQHFWARVENGQIALLRGRPPARPDATIEASPNALAALVYDDGDLDAAVAAEQLRYSGPRAGIARFLGLFTLPEPAAQD</sequence>
<dbReference type="HOGENOM" id="CLU_076095_0_1_4"/>
<evidence type="ECO:0000313" key="5">
    <source>
        <dbReference type="EMBL" id="CCJ56478.1"/>
    </source>
</evidence>
<dbReference type="PROSITE" id="PS51118">
    <property type="entry name" value="HTH_HXLR"/>
    <property type="match status" value="1"/>
</dbReference>
<protein>
    <submittedName>
        <fullName evidence="5">Putative transcriptional regulator</fullName>
    </submittedName>
</protein>
<dbReference type="GeneID" id="56477666"/>
<organism evidence="5 6">
    <name type="scientific">Bordetella bronchiseptica 253</name>
    <dbReference type="NCBI Taxonomy" id="568707"/>
    <lineage>
        <taxon>Bacteria</taxon>
        <taxon>Pseudomonadati</taxon>
        <taxon>Pseudomonadota</taxon>
        <taxon>Betaproteobacteria</taxon>
        <taxon>Burkholderiales</taxon>
        <taxon>Alcaligenaceae</taxon>
        <taxon>Bordetella</taxon>
    </lineage>
</organism>
<name>A0A0C6PCU1_BORBO</name>
<dbReference type="OrthoDB" id="9807069at2"/>
<dbReference type="GO" id="GO:0003677">
    <property type="term" value="F:DNA binding"/>
    <property type="evidence" value="ECO:0007669"/>
    <property type="project" value="UniProtKB-KW"/>
</dbReference>
<dbReference type="PANTHER" id="PTHR33204:SF18">
    <property type="entry name" value="TRANSCRIPTIONAL REGULATORY PROTEIN"/>
    <property type="match status" value="1"/>
</dbReference>
<keyword evidence="1" id="KW-0805">Transcription regulation</keyword>
<evidence type="ECO:0000256" key="2">
    <source>
        <dbReference type="ARBA" id="ARBA00023125"/>
    </source>
</evidence>
<dbReference type="RefSeq" id="WP_003813962.1">
    <property type="nucleotide sequence ID" value="NC_019382.1"/>
</dbReference>
<dbReference type="Pfam" id="PF01638">
    <property type="entry name" value="HxlR"/>
    <property type="match status" value="1"/>
</dbReference>
<dbReference type="InterPro" id="IPR002577">
    <property type="entry name" value="HTH_HxlR"/>
</dbReference>
<dbReference type="InterPro" id="IPR036388">
    <property type="entry name" value="WH-like_DNA-bd_sf"/>
</dbReference>
<dbReference type="InterPro" id="IPR036390">
    <property type="entry name" value="WH_DNA-bd_sf"/>
</dbReference>
<dbReference type="EMBL" id="HE965806">
    <property type="protein sequence ID" value="CCJ56478.1"/>
    <property type="molecule type" value="Genomic_DNA"/>
</dbReference>
<dbReference type="SUPFAM" id="SSF46785">
    <property type="entry name" value="Winged helix' DNA-binding domain"/>
    <property type="match status" value="1"/>
</dbReference>
<dbReference type="Gene3D" id="3.30.1050.10">
    <property type="entry name" value="SCP2 sterol-binding domain"/>
    <property type="match status" value="1"/>
</dbReference>
<dbReference type="AlphaFoldDB" id="A0A0C6PCU1"/>
<dbReference type="InterPro" id="IPR036527">
    <property type="entry name" value="SCP2_sterol-bd_dom_sf"/>
</dbReference>
<dbReference type="PANTHER" id="PTHR33204">
    <property type="entry name" value="TRANSCRIPTIONAL REGULATOR, MARR FAMILY"/>
    <property type="match status" value="1"/>
</dbReference>
<gene>
    <name evidence="5" type="ORF">BN112_4564</name>
</gene>
<reference evidence="5 6" key="1">
    <citation type="journal article" date="2012" name="BMC Genomics">
        <title>Comparative genomics of the classical Bordetella subspecies: the evolution and exchange of virulence-associated diversity amongst closely related pathogens.</title>
        <authorList>
            <person name="Park J."/>
            <person name="Zhang Y."/>
            <person name="Buboltz A.M."/>
            <person name="Zhang X."/>
            <person name="Schuster S.C."/>
            <person name="Ahuja U."/>
            <person name="Liu M."/>
            <person name="Miller J.F."/>
            <person name="Sebaihia M."/>
            <person name="Bentley S.D."/>
            <person name="Parkhill J."/>
            <person name="Harvill E.T."/>
        </authorList>
    </citation>
    <scope>NUCLEOTIDE SEQUENCE [LARGE SCALE GENOMIC DNA]</scope>
    <source>
        <strain evidence="5 6">253</strain>
    </source>
</reference>
<evidence type="ECO:0000256" key="3">
    <source>
        <dbReference type="ARBA" id="ARBA00023163"/>
    </source>
</evidence>
<evidence type="ECO:0000259" key="4">
    <source>
        <dbReference type="PROSITE" id="PS51118"/>
    </source>
</evidence>
<proteinExistence type="predicted"/>
<feature type="domain" description="HTH hxlR-type" evidence="4">
    <location>
        <begin position="11"/>
        <end position="109"/>
    </location>
</feature>
<dbReference type="Pfam" id="PF14864">
    <property type="entry name" value="Alkyl_sulf_C"/>
    <property type="match status" value="1"/>
</dbReference>